<dbReference type="PROSITE" id="PS50112">
    <property type="entry name" value="PAS"/>
    <property type="match status" value="1"/>
</dbReference>
<comment type="cofactor">
    <cofactor evidence="2">
        <name>Mg(2+)</name>
        <dbReference type="ChEBI" id="CHEBI:18420"/>
    </cofactor>
</comment>
<keyword evidence="8" id="KW-0067">ATP-binding</keyword>
<dbReference type="InterPro" id="IPR018297">
    <property type="entry name" value="A/G_cyclase_CS"/>
</dbReference>
<keyword evidence="6" id="KW-0479">Metal-binding</keyword>
<dbReference type="EC" id="4.6.1.1" evidence="4"/>
<protein>
    <recommendedName>
        <fullName evidence="4">adenylate cyclase</fullName>
        <ecNumber evidence="4">4.6.1.1</ecNumber>
    </recommendedName>
</protein>
<reference evidence="17 18" key="1">
    <citation type="submission" date="2024-09" db="EMBL/GenBank/DDBJ databases">
        <title>Floridaenema gen nov. (Aerosakkonemataceae, Aerosakkonematales ord. nov., Cyanobacteria) from benthic tropical and subtropical fresh waters, with the description of four new species.</title>
        <authorList>
            <person name="Moretto J.A."/>
            <person name="Berthold D.E."/>
            <person name="Lefler F.W."/>
            <person name="Huang I.-S."/>
            <person name="Laughinghouse H. IV."/>
        </authorList>
    </citation>
    <scope>NUCLEOTIDE SEQUENCE [LARGE SCALE GENOMIC DNA]</scope>
    <source>
        <strain evidence="17 18">BLCC-F154</strain>
    </source>
</reference>
<dbReference type="SUPFAM" id="SSF55785">
    <property type="entry name" value="PYP-like sensor domain (PAS domain)"/>
    <property type="match status" value="2"/>
</dbReference>
<dbReference type="CDD" id="cd00130">
    <property type="entry name" value="PAS"/>
    <property type="match status" value="1"/>
</dbReference>
<keyword evidence="18" id="KW-1185">Reference proteome</keyword>
<feature type="domain" description="Guanylate cyclase" evidence="16">
    <location>
        <begin position="482"/>
        <end position="609"/>
    </location>
</feature>
<evidence type="ECO:0000256" key="7">
    <source>
        <dbReference type="ARBA" id="ARBA00022741"/>
    </source>
</evidence>
<evidence type="ECO:0000256" key="14">
    <source>
        <dbReference type="RuleBase" id="RU000405"/>
    </source>
</evidence>
<comment type="subcellular location">
    <subcellularLocation>
        <location evidence="3">Membrane</location>
        <topology evidence="3">Multi-pass membrane protein</topology>
    </subcellularLocation>
</comment>
<evidence type="ECO:0000256" key="12">
    <source>
        <dbReference type="ARBA" id="ARBA00023136"/>
    </source>
</evidence>
<dbReference type="Gene3D" id="3.30.70.1230">
    <property type="entry name" value="Nucleotide cyclase"/>
    <property type="match status" value="1"/>
</dbReference>
<dbReference type="SMART" id="SM00044">
    <property type="entry name" value="CYCc"/>
    <property type="match status" value="1"/>
</dbReference>
<keyword evidence="5" id="KW-0812">Transmembrane</keyword>
<sequence length="661" mass="75353">MKQSKIEQIFNQKLILTSIDYLVIDKNFKVVEISAGVENFTELSPEVILHKDVSEVFPELVGVEGILREVLQGDRQYFDYKGIARFTASNSTLYMNLYVIKDDEITNNQLLVILEDVTEKMLLEQTLIQRNNELELLLSRLSASNQYIDKIISSMADALLVTNQAGKIRTINKAAEKLFEYSEADLINQHISLIISNCENQLKIFYEEVLSIGESLPDIELTCHTKTGKQISVSFSCAIIPTEIPGIQDYLYIGRDVTEKQIIERERKRIEKRLFAQYFISRVLSNSDTLKEALPKIILAVCETLNWDIGEFWIRRINQENLQLQCLEIWFKPQIEVTEFVEVTKQTIFNLGEGLPGKVWEAGTPVWSNDLANDASVKRSQIALKAGISTAFVFPIQHENEILGVMSFFSCQHQGYDEHFLQTMLTIGNQIGQFMQREKAELALRYEQEQTERLLLNILPQKIAQKLKSQPSTIADYFNEVTVMFADIVGFTQLSSRISPTQLVEMLNEIFSGFDRLAEKHNLEKIKTIGDAYMVVAGLPKARKDHAIAIAEMALDMQTTITQYNEKNHELLSMRIGISSGDVVAGVIGTKKFIYDLWGDTVNTASRMESQGLPGKIQVTEATYQYLRDRYLFEQRGFIEVKGKGEMLTYFLTGRIENVGN</sequence>
<dbReference type="SUPFAM" id="SSF55781">
    <property type="entry name" value="GAF domain-like"/>
    <property type="match status" value="1"/>
</dbReference>
<gene>
    <name evidence="17" type="ORF">ACE1B6_20390</name>
</gene>
<name>A0ABV4YFL6_9CYAN</name>
<evidence type="ECO:0000256" key="2">
    <source>
        <dbReference type="ARBA" id="ARBA00001946"/>
    </source>
</evidence>
<dbReference type="PROSITE" id="PS00452">
    <property type="entry name" value="GUANYLATE_CYCLASE_1"/>
    <property type="match status" value="1"/>
</dbReference>
<keyword evidence="7" id="KW-0547">Nucleotide-binding</keyword>
<dbReference type="CDD" id="cd07302">
    <property type="entry name" value="CHD"/>
    <property type="match status" value="1"/>
</dbReference>
<evidence type="ECO:0000256" key="5">
    <source>
        <dbReference type="ARBA" id="ARBA00022692"/>
    </source>
</evidence>
<evidence type="ECO:0000256" key="8">
    <source>
        <dbReference type="ARBA" id="ARBA00022840"/>
    </source>
</evidence>
<accession>A0ABV4YFL6</accession>
<comment type="catalytic activity">
    <reaction evidence="1">
        <text>ATP = 3',5'-cyclic AMP + diphosphate</text>
        <dbReference type="Rhea" id="RHEA:15389"/>
        <dbReference type="ChEBI" id="CHEBI:30616"/>
        <dbReference type="ChEBI" id="CHEBI:33019"/>
        <dbReference type="ChEBI" id="CHEBI:58165"/>
        <dbReference type="EC" id="4.6.1.1"/>
    </reaction>
</comment>
<organism evidence="17 18">
    <name type="scientific">Floridaenema fluviatile BLCC-F154</name>
    <dbReference type="NCBI Taxonomy" id="3153640"/>
    <lineage>
        <taxon>Bacteria</taxon>
        <taxon>Bacillati</taxon>
        <taxon>Cyanobacteriota</taxon>
        <taxon>Cyanophyceae</taxon>
        <taxon>Oscillatoriophycideae</taxon>
        <taxon>Aerosakkonematales</taxon>
        <taxon>Aerosakkonemataceae</taxon>
        <taxon>Floridanema</taxon>
        <taxon>Floridanema fluviatile</taxon>
    </lineage>
</organism>
<dbReference type="EMBL" id="JBHFNS010000077">
    <property type="protein sequence ID" value="MFB2937614.1"/>
    <property type="molecule type" value="Genomic_DNA"/>
</dbReference>
<proteinExistence type="inferred from homology"/>
<dbReference type="SMART" id="SM00091">
    <property type="entry name" value="PAS"/>
    <property type="match status" value="2"/>
</dbReference>
<evidence type="ECO:0000256" key="10">
    <source>
        <dbReference type="ARBA" id="ARBA00022989"/>
    </source>
</evidence>
<evidence type="ECO:0000256" key="9">
    <source>
        <dbReference type="ARBA" id="ARBA00022842"/>
    </source>
</evidence>
<dbReference type="SUPFAM" id="SSF55073">
    <property type="entry name" value="Nucleotide cyclase"/>
    <property type="match status" value="1"/>
</dbReference>
<dbReference type="Gene3D" id="3.30.450.40">
    <property type="match status" value="1"/>
</dbReference>
<comment type="caution">
    <text evidence="17">The sequence shown here is derived from an EMBL/GenBank/DDBJ whole genome shotgun (WGS) entry which is preliminary data.</text>
</comment>
<keyword evidence="13 14" id="KW-0456">Lyase</keyword>
<evidence type="ECO:0000259" key="15">
    <source>
        <dbReference type="PROSITE" id="PS50112"/>
    </source>
</evidence>
<evidence type="ECO:0000256" key="1">
    <source>
        <dbReference type="ARBA" id="ARBA00001593"/>
    </source>
</evidence>
<dbReference type="PANTHER" id="PTHR45627:SF12">
    <property type="entry name" value="ADENYLATE CYCLASE TYPE 2"/>
    <property type="match status" value="1"/>
</dbReference>
<dbReference type="InterPro" id="IPR000014">
    <property type="entry name" value="PAS"/>
</dbReference>
<dbReference type="Pfam" id="PF00211">
    <property type="entry name" value="Guanylate_cyc"/>
    <property type="match status" value="1"/>
</dbReference>
<dbReference type="PROSITE" id="PS50125">
    <property type="entry name" value="GUANYLATE_CYCLASE_2"/>
    <property type="match status" value="1"/>
</dbReference>
<evidence type="ECO:0000256" key="3">
    <source>
        <dbReference type="ARBA" id="ARBA00004141"/>
    </source>
</evidence>
<feature type="domain" description="PAS" evidence="15">
    <location>
        <begin position="144"/>
        <end position="213"/>
    </location>
</feature>
<dbReference type="InterPro" id="IPR003018">
    <property type="entry name" value="GAF"/>
</dbReference>
<dbReference type="Pfam" id="PF13426">
    <property type="entry name" value="PAS_9"/>
    <property type="match status" value="2"/>
</dbReference>
<keyword evidence="10" id="KW-1133">Transmembrane helix</keyword>
<dbReference type="Gene3D" id="3.30.450.20">
    <property type="entry name" value="PAS domain"/>
    <property type="match status" value="2"/>
</dbReference>
<comment type="similarity">
    <text evidence="14">Belongs to the adenylyl cyclase class-4/guanylyl cyclase family.</text>
</comment>
<dbReference type="InterPro" id="IPR035965">
    <property type="entry name" value="PAS-like_dom_sf"/>
</dbReference>
<evidence type="ECO:0000256" key="11">
    <source>
        <dbReference type="ARBA" id="ARBA00022998"/>
    </source>
</evidence>
<dbReference type="Proteomes" id="UP001576776">
    <property type="component" value="Unassembled WGS sequence"/>
</dbReference>
<dbReference type="InterPro" id="IPR029787">
    <property type="entry name" value="Nucleotide_cyclase"/>
</dbReference>
<dbReference type="SMART" id="SM00065">
    <property type="entry name" value="GAF"/>
    <property type="match status" value="1"/>
</dbReference>
<dbReference type="RefSeq" id="WP_413259101.1">
    <property type="nucleotide sequence ID" value="NZ_JBHFNS010000077.1"/>
</dbReference>
<evidence type="ECO:0000313" key="18">
    <source>
        <dbReference type="Proteomes" id="UP001576776"/>
    </source>
</evidence>
<keyword evidence="11" id="KW-0115">cAMP biosynthesis</keyword>
<evidence type="ECO:0000256" key="13">
    <source>
        <dbReference type="ARBA" id="ARBA00023239"/>
    </source>
</evidence>
<evidence type="ECO:0000256" key="6">
    <source>
        <dbReference type="ARBA" id="ARBA00022723"/>
    </source>
</evidence>
<dbReference type="PANTHER" id="PTHR45627">
    <property type="entry name" value="ADENYLATE CYCLASE TYPE 1"/>
    <property type="match status" value="1"/>
</dbReference>
<evidence type="ECO:0000256" key="4">
    <source>
        <dbReference type="ARBA" id="ARBA00012201"/>
    </source>
</evidence>
<keyword evidence="12" id="KW-0472">Membrane</keyword>
<dbReference type="Pfam" id="PF13185">
    <property type="entry name" value="GAF_2"/>
    <property type="match status" value="1"/>
</dbReference>
<keyword evidence="9" id="KW-0460">Magnesium</keyword>
<evidence type="ECO:0000259" key="16">
    <source>
        <dbReference type="PROSITE" id="PS50125"/>
    </source>
</evidence>
<dbReference type="InterPro" id="IPR029016">
    <property type="entry name" value="GAF-like_dom_sf"/>
</dbReference>
<dbReference type="NCBIfam" id="TIGR00229">
    <property type="entry name" value="sensory_box"/>
    <property type="match status" value="1"/>
</dbReference>
<dbReference type="InterPro" id="IPR001054">
    <property type="entry name" value="A/G_cyclase"/>
</dbReference>
<evidence type="ECO:0000313" key="17">
    <source>
        <dbReference type="EMBL" id="MFB2937614.1"/>
    </source>
</evidence>